<feature type="compositionally biased region" description="Polar residues" evidence="1">
    <location>
        <begin position="84"/>
        <end position="93"/>
    </location>
</feature>
<feature type="compositionally biased region" description="Basic and acidic residues" evidence="1">
    <location>
        <begin position="71"/>
        <end position="83"/>
    </location>
</feature>
<dbReference type="EMBL" id="JACMHY010000005">
    <property type="protein sequence ID" value="MBC2866300.1"/>
    <property type="molecule type" value="Genomic_DNA"/>
</dbReference>
<reference evidence="2 3" key="1">
    <citation type="submission" date="2020-08" db="EMBL/GenBank/DDBJ databases">
        <title>Whole-Genome Sequence of French Clinical Streptomyces mexicanus Strain Q0842.</title>
        <authorList>
            <person name="Boxberger M."/>
            <person name="La Scola B."/>
        </authorList>
    </citation>
    <scope>NUCLEOTIDE SEQUENCE [LARGE SCALE GENOMIC DNA]</scope>
    <source>
        <strain evidence="2 3">Marseille-Q0842</strain>
    </source>
</reference>
<evidence type="ECO:0000313" key="3">
    <source>
        <dbReference type="Proteomes" id="UP000517694"/>
    </source>
</evidence>
<accession>A0A7X1I127</accession>
<dbReference type="Proteomes" id="UP000517694">
    <property type="component" value="Unassembled WGS sequence"/>
</dbReference>
<dbReference type="InterPro" id="IPR010310">
    <property type="entry name" value="T7SS_ESAT-6-like"/>
</dbReference>
<evidence type="ECO:0000256" key="1">
    <source>
        <dbReference type="SAM" id="MobiDB-lite"/>
    </source>
</evidence>
<dbReference type="InterPro" id="IPR036689">
    <property type="entry name" value="ESAT-6-like_sf"/>
</dbReference>
<gene>
    <name evidence="2" type="ORF">H1R13_15285</name>
</gene>
<dbReference type="Pfam" id="PF06013">
    <property type="entry name" value="WXG100"/>
    <property type="match status" value="1"/>
</dbReference>
<dbReference type="Gene3D" id="1.10.287.1060">
    <property type="entry name" value="ESAT-6-like"/>
    <property type="match status" value="1"/>
</dbReference>
<dbReference type="AlphaFoldDB" id="A0A7X1I127"/>
<evidence type="ECO:0000313" key="2">
    <source>
        <dbReference type="EMBL" id="MBC2866300.1"/>
    </source>
</evidence>
<dbReference type="SUPFAM" id="SSF140453">
    <property type="entry name" value="EsxAB dimer-like"/>
    <property type="match status" value="1"/>
</dbReference>
<protein>
    <submittedName>
        <fullName evidence="2">WXG100 family type VII secretion target</fullName>
    </submittedName>
</protein>
<feature type="region of interest" description="Disordered" evidence="1">
    <location>
        <begin position="71"/>
        <end position="101"/>
    </location>
</feature>
<sequence length="101" mass="11117">MNDSSVRSGVQALGTAREGVNRIRGNVAALSLGVNGDEGRAFQSLFRAWDEQANRIIQQIDKMTNALEDNRESARRTSLRHQESIQQQTSQVSAGVFEALT</sequence>
<keyword evidence="3" id="KW-1185">Reference proteome</keyword>
<dbReference type="OrthoDB" id="4326235at2"/>
<proteinExistence type="predicted"/>
<comment type="caution">
    <text evidence="2">The sequence shown here is derived from an EMBL/GenBank/DDBJ whole genome shotgun (WGS) entry which is preliminary data.</text>
</comment>
<name>A0A7X1I127_9ACTN</name>
<organism evidence="2 3">
    <name type="scientific">Streptomyces mexicanus</name>
    <dbReference type="NCBI Taxonomy" id="178566"/>
    <lineage>
        <taxon>Bacteria</taxon>
        <taxon>Bacillati</taxon>
        <taxon>Actinomycetota</taxon>
        <taxon>Actinomycetes</taxon>
        <taxon>Kitasatosporales</taxon>
        <taxon>Streptomycetaceae</taxon>
        <taxon>Streptomyces</taxon>
    </lineage>
</organism>